<comment type="cofactor">
    <cofactor evidence="8">
        <name>Mg(2+)</name>
        <dbReference type="ChEBI" id="CHEBI:18420"/>
    </cofactor>
</comment>
<dbReference type="GO" id="GO:0004141">
    <property type="term" value="F:dethiobiotin synthase activity"/>
    <property type="evidence" value="ECO:0007669"/>
    <property type="project" value="UniProtKB-UniRule"/>
</dbReference>
<evidence type="ECO:0000256" key="1">
    <source>
        <dbReference type="ARBA" id="ARBA00022490"/>
    </source>
</evidence>
<sequence length="230" mass="24392">MPGIFVTGTDTGVGKTRVAVALIEALKAQGLRVVGMKPVAAGCDEVAGEWLNEDVARLRAAANVAAPMAWVNPYRFPEPIAPHIAAARQNTRIELAPIVAAYRELERLADCVVVEGAGGFRVPLNEAEDSADLAVALGLPMVLVVGLRLGCLNHALLSAEAIAARGLTLAGWVANGIDPIMALRAENVRALRERIAAPCLAEWPWLEKNAGEVTSAMLDLGPILPRFVRR</sequence>
<dbReference type="FunFam" id="3.40.50.300:FF:000292">
    <property type="entry name" value="ATP-dependent dethiobiotin synthetase BioD"/>
    <property type="match status" value="1"/>
</dbReference>
<keyword evidence="6 8" id="KW-0067">ATP-binding</keyword>
<keyword evidence="10" id="KW-1185">Reference proteome</keyword>
<dbReference type="EMBL" id="SLZY01000002">
    <property type="protein sequence ID" value="TCS73396.1"/>
    <property type="molecule type" value="Genomic_DNA"/>
</dbReference>
<dbReference type="PANTHER" id="PTHR43210">
    <property type="entry name" value="DETHIOBIOTIN SYNTHETASE"/>
    <property type="match status" value="1"/>
</dbReference>
<evidence type="ECO:0000256" key="8">
    <source>
        <dbReference type="HAMAP-Rule" id="MF_00336"/>
    </source>
</evidence>
<dbReference type="GO" id="GO:0009102">
    <property type="term" value="P:biotin biosynthetic process"/>
    <property type="evidence" value="ECO:0007669"/>
    <property type="project" value="UniProtKB-UniRule"/>
</dbReference>
<comment type="pathway">
    <text evidence="8">Cofactor biosynthesis; biotin biosynthesis; biotin from 7,8-diaminononanoate: step 1/2.</text>
</comment>
<reference evidence="9 10" key="1">
    <citation type="submission" date="2019-03" db="EMBL/GenBank/DDBJ databases">
        <title>Genomic Encyclopedia of Type Strains, Phase IV (KMG-IV): sequencing the most valuable type-strain genomes for metagenomic binning, comparative biology and taxonomic classification.</title>
        <authorList>
            <person name="Goeker M."/>
        </authorList>
    </citation>
    <scope>NUCLEOTIDE SEQUENCE [LARGE SCALE GENOMIC DNA]</scope>
    <source>
        <strain evidence="9 10">DSM 103923</strain>
    </source>
</reference>
<evidence type="ECO:0000256" key="2">
    <source>
        <dbReference type="ARBA" id="ARBA00022598"/>
    </source>
</evidence>
<evidence type="ECO:0000256" key="5">
    <source>
        <dbReference type="ARBA" id="ARBA00022756"/>
    </source>
</evidence>
<dbReference type="SUPFAM" id="SSF52540">
    <property type="entry name" value="P-loop containing nucleoside triphosphate hydrolases"/>
    <property type="match status" value="1"/>
</dbReference>
<dbReference type="CDD" id="cd03109">
    <property type="entry name" value="DTBS"/>
    <property type="match status" value="1"/>
</dbReference>
<comment type="subcellular location">
    <subcellularLocation>
        <location evidence="8">Cytoplasm</location>
    </subcellularLocation>
</comment>
<dbReference type="Gene3D" id="3.40.50.300">
    <property type="entry name" value="P-loop containing nucleotide triphosphate hydrolases"/>
    <property type="match status" value="1"/>
</dbReference>
<name>A0A4V2UQY9_9PROT</name>
<comment type="subunit">
    <text evidence="8">Homodimer.</text>
</comment>
<evidence type="ECO:0000256" key="4">
    <source>
        <dbReference type="ARBA" id="ARBA00022741"/>
    </source>
</evidence>
<organism evidence="9 10">
    <name type="scientific">Sulfuritortus calidifontis</name>
    <dbReference type="NCBI Taxonomy" id="1914471"/>
    <lineage>
        <taxon>Bacteria</taxon>
        <taxon>Pseudomonadati</taxon>
        <taxon>Pseudomonadota</taxon>
        <taxon>Betaproteobacteria</taxon>
        <taxon>Nitrosomonadales</taxon>
        <taxon>Thiobacillaceae</taxon>
        <taxon>Sulfuritortus</taxon>
    </lineage>
</organism>
<dbReference type="PIRSF" id="PIRSF006755">
    <property type="entry name" value="DTB_synth"/>
    <property type="match status" value="1"/>
</dbReference>
<feature type="binding site" evidence="8">
    <location>
        <position position="54"/>
    </location>
    <ligand>
        <name>ATP</name>
        <dbReference type="ChEBI" id="CHEBI:30616"/>
    </ligand>
</feature>
<feature type="binding site" evidence="8">
    <location>
        <position position="16"/>
    </location>
    <ligand>
        <name>Mg(2+)</name>
        <dbReference type="ChEBI" id="CHEBI:18420"/>
    </ligand>
</feature>
<comment type="catalytic activity">
    <reaction evidence="8">
        <text>(7R,8S)-7,8-diammoniononanoate + CO2 + ATP = (4R,5S)-dethiobiotin + ADP + phosphate + 3 H(+)</text>
        <dbReference type="Rhea" id="RHEA:15805"/>
        <dbReference type="ChEBI" id="CHEBI:15378"/>
        <dbReference type="ChEBI" id="CHEBI:16526"/>
        <dbReference type="ChEBI" id="CHEBI:30616"/>
        <dbReference type="ChEBI" id="CHEBI:43474"/>
        <dbReference type="ChEBI" id="CHEBI:149469"/>
        <dbReference type="ChEBI" id="CHEBI:149473"/>
        <dbReference type="ChEBI" id="CHEBI:456216"/>
        <dbReference type="EC" id="6.3.3.3"/>
    </reaction>
</comment>
<keyword evidence="2 8" id="KW-0436">Ligase</keyword>
<dbReference type="InterPro" id="IPR004472">
    <property type="entry name" value="DTB_synth_BioD"/>
</dbReference>
<evidence type="ECO:0000313" key="10">
    <source>
        <dbReference type="Proteomes" id="UP000295135"/>
    </source>
</evidence>
<comment type="caution">
    <text evidence="8">Lacks conserved residue(s) required for the propagation of feature annotation.</text>
</comment>
<protein>
    <recommendedName>
        <fullName evidence="8">ATP-dependent dethiobiotin synthetase BioD</fullName>
        <ecNumber evidence="8">6.3.3.3</ecNumber>
    </recommendedName>
    <alternativeName>
        <fullName evidence="8">DTB synthetase</fullName>
        <shortName evidence="8">DTBS</shortName>
    </alternativeName>
    <alternativeName>
        <fullName evidence="8">Dethiobiotin synthase</fullName>
    </alternativeName>
</protein>
<accession>A0A4V2UQY9</accession>
<feature type="active site" evidence="8">
    <location>
        <position position="37"/>
    </location>
</feature>
<comment type="function">
    <text evidence="8">Catalyzes a mechanistically unusual reaction, the ATP-dependent insertion of CO2 between the N7 and N8 nitrogen atoms of 7,8-diaminopelargonic acid (DAPA, also called 7,8-diammoniononanoate) to form a ureido ring.</text>
</comment>
<dbReference type="RefSeq" id="WP_126458704.1">
    <property type="nucleotide sequence ID" value="NZ_AP018721.1"/>
</dbReference>
<evidence type="ECO:0000256" key="3">
    <source>
        <dbReference type="ARBA" id="ARBA00022723"/>
    </source>
</evidence>
<dbReference type="InterPro" id="IPR027417">
    <property type="entry name" value="P-loop_NTPase"/>
</dbReference>
<comment type="similarity">
    <text evidence="8">Belongs to the dethiobiotin synthetase family.</text>
</comment>
<keyword evidence="1 8" id="KW-0963">Cytoplasm</keyword>
<dbReference type="AlphaFoldDB" id="A0A4V2UQY9"/>
<evidence type="ECO:0000256" key="6">
    <source>
        <dbReference type="ARBA" id="ARBA00022840"/>
    </source>
</evidence>
<feature type="binding site" evidence="8">
    <location>
        <position position="54"/>
    </location>
    <ligand>
        <name>Mg(2+)</name>
        <dbReference type="ChEBI" id="CHEBI:18420"/>
    </ligand>
</feature>
<dbReference type="Pfam" id="PF13500">
    <property type="entry name" value="AAA_26"/>
    <property type="match status" value="1"/>
</dbReference>
<keyword evidence="7 8" id="KW-0460">Magnesium</keyword>
<dbReference type="OrthoDB" id="9802097at2"/>
<dbReference type="EC" id="6.3.3.3" evidence="8"/>
<dbReference type="GO" id="GO:0042803">
    <property type="term" value="F:protein homodimerization activity"/>
    <property type="evidence" value="ECO:0007669"/>
    <property type="project" value="UniProtKB-ARBA"/>
</dbReference>
<dbReference type="GO" id="GO:0005524">
    <property type="term" value="F:ATP binding"/>
    <property type="evidence" value="ECO:0007669"/>
    <property type="project" value="UniProtKB-UniRule"/>
</dbReference>
<dbReference type="GO" id="GO:0000287">
    <property type="term" value="F:magnesium ion binding"/>
    <property type="evidence" value="ECO:0007669"/>
    <property type="project" value="UniProtKB-UniRule"/>
</dbReference>
<dbReference type="NCBIfam" id="TIGR00347">
    <property type="entry name" value="bioD"/>
    <property type="match status" value="1"/>
</dbReference>
<feature type="binding site" evidence="8">
    <location>
        <begin position="204"/>
        <end position="206"/>
    </location>
    <ligand>
        <name>ATP</name>
        <dbReference type="ChEBI" id="CHEBI:30616"/>
    </ligand>
</feature>
<evidence type="ECO:0000313" key="9">
    <source>
        <dbReference type="EMBL" id="TCS73396.1"/>
    </source>
</evidence>
<keyword evidence="4 8" id="KW-0547">Nucleotide-binding</keyword>
<dbReference type="PANTHER" id="PTHR43210:SF5">
    <property type="entry name" value="DETHIOBIOTIN SYNTHETASE"/>
    <property type="match status" value="1"/>
</dbReference>
<feature type="binding site" evidence="8">
    <location>
        <position position="115"/>
    </location>
    <ligand>
        <name>Mg(2+)</name>
        <dbReference type="ChEBI" id="CHEBI:18420"/>
    </ligand>
</feature>
<evidence type="ECO:0000256" key="7">
    <source>
        <dbReference type="ARBA" id="ARBA00022842"/>
    </source>
</evidence>
<gene>
    <name evidence="8" type="primary">bioD</name>
    <name evidence="9" type="ORF">EDC61_102166</name>
</gene>
<keyword evidence="3 8" id="KW-0479">Metal-binding</keyword>
<dbReference type="HAMAP" id="MF_00336">
    <property type="entry name" value="BioD"/>
    <property type="match status" value="1"/>
</dbReference>
<feature type="binding site" evidence="8">
    <location>
        <begin position="115"/>
        <end position="118"/>
    </location>
    <ligand>
        <name>ATP</name>
        <dbReference type="ChEBI" id="CHEBI:30616"/>
    </ligand>
</feature>
<dbReference type="UniPathway" id="UPA00078">
    <property type="reaction ID" value="UER00161"/>
</dbReference>
<dbReference type="Proteomes" id="UP000295135">
    <property type="component" value="Unassembled WGS sequence"/>
</dbReference>
<proteinExistence type="inferred from homology"/>
<keyword evidence="5 8" id="KW-0093">Biotin biosynthesis</keyword>
<dbReference type="GO" id="GO:0005829">
    <property type="term" value="C:cytosol"/>
    <property type="evidence" value="ECO:0007669"/>
    <property type="project" value="TreeGrafter"/>
</dbReference>
<comment type="caution">
    <text evidence="9">The sequence shown here is derived from an EMBL/GenBank/DDBJ whole genome shotgun (WGS) entry which is preliminary data.</text>
</comment>